<dbReference type="PANTHER" id="PTHR41983">
    <property type="entry name" value="SHORT-CHAIN FATTY ACID TRANSPORTER-RELATED"/>
    <property type="match status" value="1"/>
</dbReference>
<dbReference type="Proteomes" id="UP000240258">
    <property type="component" value="Chromosome"/>
</dbReference>
<reference evidence="3" key="1">
    <citation type="journal article" date="2018" name="MSphere">
        <title>Fusobacterium Genomics Using MinION and Illumina Sequencing Enables Genome Completion and Correction.</title>
        <authorList>
            <person name="Todd S.M."/>
            <person name="Settlage R.E."/>
            <person name="Lahmers K.K."/>
            <person name="Slade D.J."/>
        </authorList>
    </citation>
    <scope>NUCLEOTIDE SEQUENCE [LARGE SCALE GENOMIC DNA]</scope>
    <source>
        <strain evidence="3">ATCC 9817</strain>
    </source>
</reference>
<feature type="transmembrane region" description="Helical" evidence="1">
    <location>
        <begin position="245"/>
        <end position="262"/>
    </location>
</feature>
<dbReference type="RefSeq" id="WP_005886250.1">
    <property type="nucleotide sequence ID" value="NZ_CP028102.1"/>
</dbReference>
<keyword evidence="3" id="KW-1185">Reference proteome</keyword>
<dbReference type="InterPro" id="IPR006160">
    <property type="entry name" value="SCFA_transpt_AtoE"/>
</dbReference>
<feature type="transmembrane region" description="Helical" evidence="1">
    <location>
        <begin position="283"/>
        <end position="300"/>
    </location>
</feature>
<dbReference type="PANTHER" id="PTHR41983:SF2">
    <property type="entry name" value="SHORT-CHAIN FATTY ACID TRANSPORTER-RELATED"/>
    <property type="match status" value="1"/>
</dbReference>
<protein>
    <submittedName>
        <fullName evidence="2">Short-chain fatty acid transporter</fullName>
    </submittedName>
</protein>
<feature type="transmembrane region" description="Helical" evidence="1">
    <location>
        <begin position="184"/>
        <end position="207"/>
    </location>
</feature>
<feature type="transmembrane region" description="Helical" evidence="1">
    <location>
        <begin position="430"/>
        <end position="453"/>
    </location>
</feature>
<name>A0ABM6TV69_FUSMR</name>
<sequence>MLKKFTNFCVKLVDKYLPDPFLFAIILTFVVYVAAIVFTHQTPLEILKAWGNFSDGFWNLLKFSMQTGCIVVFGSTLAKTQIFNKLVNRIVKYATNNKRAIVLTVTFSAIFSWLNYGLGLIAGALLAKAIAKKLKTIDYRLLIASAYSGYIIWHQGLSGSIPLTISTGFDIAGKTIKSDITSTIFHPVNIITAIVCIGTMCIINIAMLPNEKDAVIVDSSVLGEEYRPKKYKIKTPADRIEHSKILWLLTCLLGWAYIFYYFGNYIAEGKSILNGLGRDSVNMILLFLGILLHGNLKNYLDALKDSVSSIVGVILQYPFYAGIMAIMTCTNAEGISLASLISNFFVNISNQYTFPVFTFFSAGIVNFFVPSGGGQWSVQAPIVMNAAEYLKVPTNIAAMAIAWGDQWTNMIQPFWALPALAVANLKAKDIMGFMCIITIASGIVFAIGIYLWAKLYS</sequence>
<evidence type="ECO:0000313" key="2">
    <source>
        <dbReference type="EMBL" id="AVQ18087.1"/>
    </source>
</evidence>
<feature type="transmembrane region" description="Helical" evidence="1">
    <location>
        <begin position="60"/>
        <end position="79"/>
    </location>
</feature>
<dbReference type="GeneID" id="62762415"/>
<feature type="transmembrane region" description="Helical" evidence="1">
    <location>
        <begin position="151"/>
        <end position="172"/>
    </location>
</feature>
<accession>A0ABM6TV69</accession>
<gene>
    <name evidence="2" type="ORF">C4N19_02715</name>
</gene>
<feature type="transmembrane region" description="Helical" evidence="1">
    <location>
        <begin position="21"/>
        <end position="40"/>
    </location>
</feature>
<keyword evidence="1" id="KW-1133">Transmembrane helix</keyword>
<evidence type="ECO:0000313" key="3">
    <source>
        <dbReference type="Proteomes" id="UP000240258"/>
    </source>
</evidence>
<feature type="transmembrane region" description="Helical" evidence="1">
    <location>
        <begin position="320"/>
        <end position="340"/>
    </location>
</feature>
<dbReference type="Pfam" id="PF02667">
    <property type="entry name" value="SCFA_trans"/>
    <property type="match status" value="1"/>
</dbReference>
<keyword evidence="1" id="KW-0812">Transmembrane</keyword>
<feature type="transmembrane region" description="Helical" evidence="1">
    <location>
        <begin position="352"/>
        <end position="369"/>
    </location>
</feature>
<keyword evidence="1" id="KW-0472">Membrane</keyword>
<proteinExistence type="predicted"/>
<feature type="transmembrane region" description="Helical" evidence="1">
    <location>
        <begin position="100"/>
        <end position="131"/>
    </location>
</feature>
<dbReference type="EMBL" id="CP028102">
    <property type="protein sequence ID" value="AVQ18087.1"/>
    <property type="molecule type" value="Genomic_DNA"/>
</dbReference>
<evidence type="ECO:0000256" key="1">
    <source>
        <dbReference type="SAM" id="Phobius"/>
    </source>
</evidence>
<organism evidence="2 3">
    <name type="scientific">Fusobacterium mortiferum ATCC 9817</name>
    <dbReference type="NCBI Taxonomy" id="469616"/>
    <lineage>
        <taxon>Bacteria</taxon>
        <taxon>Fusobacteriati</taxon>
        <taxon>Fusobacteriota</taxon>
        <taxon>Fusobacteriia</taxon>
        <taxon>Fusobacteriales</taxon>
        <taxon>Fusobacteriaceae</taxon>
        <taxon>Fusobacterium</taxon>
    </lineage>
</organism>